<gene>
    <name evidence="2" type="ORF">FRT60_10290</name>
</gene>
<comment type="caution">
    <text evidence="2">The sequence shown here is derived from an EMBL/GenBank/DDBJ whole genome shotgun (WGS) entry which is preliminary data.</text>
</comment>
<protein>
    <submittedName>
        <fullName evidence="2">Uncharacterized protein</fullName>
    </submittedName>
</protein>
<sequence>MPGSGKTSARIPNALAHSCGDSKVLPVFERIVGVDPSDPEGLIPLAVSLSPLECRIPQWVPGPGAGRTHTLRLWWRVRGVEVLADSQPFTGPLNPALFPYPLYVPADYMREADAVVEAFYTVDDGTGGLPVPSFPWPLTVDNNPPRFRDPDDKARFVDPAIEASGITEEVLAANPFIEVAVPAYIGRANRDRVGYYLSNNTPPFPPIQTDSQEFALVTDPLILRIRAEHFRGLNNGTAYLQYRLYDRAGNFSGFSAPMDFQVLLIATPINLPRPDIRPPAYLDFLIKRDDARAVVTARIPREYDNFAPGDSVVMIWDGRPVLPAQLITGFPAEVDIPWDILRGLDPLALIEVEVHYEIHRVGRPAVPSPSNFFWVDLTVAGQDHANAPALLNQTLALVDVFGKGSGLHNELDFRDATAGAEVWGRLYQNPVAGERLELYWNGVGPVAHYDVQSGDVFDQPVQFTDVPGSVIVDGGNYADLPVYYTTSNGVNEQQSDNTLVNVHAAPLIRFDAPLIAHSLHGPARYLTCASTPAICHGVYWFIRDDFRFEPLDQIEFFWQGYLTNNGEQPIHETAFTATVEYVPGGQSLRVWPWEKIEPMRDYASAVAEYFVRRRGALIAHSLPALVRIDRTSAGTRPPCQPGDSGFCDDAQDDCAAPGTDRSEVAE</sequence>
<dbReference type="EMBL" id="VOIX01000004">
    <property type="protein sequence ID" value="MRJ20717.1"/>
    <property type="molecule type" value="Genomic_DNA"/>
</dbReference>
<evidence type="ECO:0000313" key="2">
    <source>
        <dbReference type="EMBL" id="MRJ20717.1"/>
    </source>
</evidence>
<evidence type="ECO:0000256" key="1">
    <source>
        <dbReference type="SAM" id="MobiDB-lite"/>
    </source>
</evidence>
<dbReference type="RefSeq" id="WP_153838269.1">
    <property type="nucleotide sequence ID" value="NZ_VOIX01000004.1"/>
</dbReference>
<organism evidence="2 3">
    <name type="scientific">Pseudomonas haemolytica</name>
    <dbReference type="NCBI Taxonomy" id="2600065"/>
    <lineage>
        <taxon>Bacteria</taxon>
        <taxon>Pseudomonadati</taxon>
        <taxon>Pseudomonadota</taxon>
        <taxon>Gammaproteobacteria</taxon>
        <taxon>Pseudomonadales</taxon>
        <taxon>Pseudomonadaceae</taxon>
        <taxon>Pseudomonas</taxon>
    </lineage>
</organism>
<accession>A0A646NVI7</accession>
<proteinExistence type="predicted"/>
<feature type="region of interest" description="Disordered" evidence="1">
    <location>
        <begin position="632"/>
        <end position="666"/>
    </location>
</feature>
<reference evidence="2 3" key="1">
    <citation type="submission" date="2019-08" db="EMBL/GenBank/DDBJ databases">
        <title>Pseudomonas haemolytica sp. nov. isolated from raw milk and skim milk concentrate.</title>
        <authorList>
            <person name="Hofmann K."/>
            <person name="Huptas C."/>
            <person name="Doll E."/>
            <person name="Scherer S."/>
            <person name="Wenning M."/>
        </authorList>
    </citation>
    <scope>NUCLEOTIDE SEQUENCE [LARGE SCALE GENOMIC DNA]</scope>
    <source>
        <strain evidence="2 3">DSM 108988</strain>
    </source>
</reference>
<dbReference type="AlphaFoldDB" id="A0A646NVI7"/>
<dbReference type="Proteomes" id="UP000432048">
    <property type="component" value="Unassembled WGS sequence"/>
</dbReference>
<name>A0A646NVI7_9PSED</name>
<evidence type="ECO:0000313" key="3">
    <source>
        <dbReference type="Proteomes" id="UP000432048"/>
    </source>
</evidence>